<dbReference type="EMBL" id="JTDY01014826">
    <property type="protein sequence ID" value="KOB51991.1"/>
    <property type="molecule type" value="Genomic_DNA"/>
</dbReference>
<name>A0A0L7K2F8_OPEBR</name>
<keyword evidence="2" id="KW-1185">Reference proteome</keyword>
<proteinExistence type="predicted"/>
<comment type="caution">
    <text evidence="1">The sequence shown here is derived from an EMBL/GenBank/DDBJ whole genome shotgun (WGS) entry which is preliminary data.</text>
</comment>
<dbReference type="AlphaFoldDB" id="A0A0L7K2F8"/>
<dbReference type="Proteomes" id="UP000037510">
    <property type="component" value="Unassembled WGS sequence"/>
</dbReference>
<protein>
    <submittedName>
        <fullName evidence="1">Uncharacterized protein</fullName>
    </submittedName>
</protein>
<evidence type="ECO:0000313" key="1">
    <source>
        <dbReference type="EMBL" id="KOB51991.1"/>
    </source>
</evidence>
<accession>A0A0L7K2F8</accession>
<organism evidence="1 2">
    <name type="scientific">Operophtera brumata</name>
    <name type="common">Winter moth</name>
    <name type="synonym">Phalaena brumata</name>
    <dbReference type="NCBI Taxonomy" id="104452"/>
    <lineage>
        <taxon>Eukaryota</taxon>
        <taxon>Metazoa</taxon>
        <taxon>Ecdysozoa</taxon>
        <taxon>Arthropoda</taxon>
        <taxon>Hexapoda</taxon>
        <taxon>Insecta</taxon>
        <taxon>Pterygota</taxon>
        <taxon>Neoptera</taxon>
        <taxon>Endopterygota</taxon>
        <taxon>Lepidoptera</taxon>
        <taxon>Glossata</taxon>
        <taxon>Ditrysia</taxon>
        <taxon>Geometroidea</taxon>
        <taxon>Geometridae</taxon>
        <taxon>Larentiinae</taxon>
        <taxon>Operophtera</taxon>
    </lineage>
</organism>
<evidence type="ECO:0000313" key="2">
    <source>
        <dbReference type="Proteomes" id="UP000037510"/>
    </source>
</evidence>
<sequence length="64" mass="7672">MDEVCYKSYMPLMKDEDERQLTSQQANDSRKFPNLSHDELLIIYLGPYKVDRAKNYYGEHIKQN</sequence>
<gene>
    <name evidence="1" type="ORF">OBRU01_26722</name>
</gene>
<reference evidence="1 2" key="1">
    <citation type="journal article" date="2015" name="Genome Biol. Evol.">
        <title>The genome of winter moth (Operophtera brumata) provides a genomic perspective on sexual dimorphism and phenology.</title>
        <authorList>
            <person name="Derks M.F."/>
            <person name="Smit S."/>
            <person name="Salis L."/>
            <person name="Schijlen E."/>
            <person name="Bossers A."/>
            <person name="Mateman C."/>
            <person name="Pijl A.S."/>
            <person name="de Ridder D."/>
            <person name="Groenen M.A."/>
            <person name="Visser M.E."/>
            <person name="Megens H.J."/>
        </authorList>
    </citation>
    <scope>NUCLEOTIDE SEQUENCE [LARGE SCALE GENOMIC DNA]</scope>
    <source>
        <strain evidence="1">WM2013NL</strain>
        <tissue evidence="1">Head and thorax</tissue>
    </source>
</reference>